<dbReference type="Proteomes" id="UP000054053">
    <property type="component" value="Unassembled WGS sequence"/>
</dbReference>
<dbReference type="EMBL" id="BBTG02000010">
    <property type="protein sequence ID" value="GAO13140.1"/>
    <property type="molecule type" value="Genomic_DNA"/>
</dbReference>
<organism evidence="1 2">
    <name type="scientific">Ustilaginoidea virens</name>
    <name type="common">Rice false smut fungus</name>
    <name type="synonym">Villosiclava virens</name>
    <dbReference type="NCBI Taxonomy" id="1159556"/>
    <lineage>
        <taxon>Eukaryota</taxon>
        <taxon>Fungi</taxon>
        <taxon>Dikarya</taxon>
        <taxon>Ascomycota</taxon>
        <taxon>Pezizomycotina</taxon>
        <taxon>Sordariomycetes</taxon>
        <taxon>Hypocreomycetidae</taxon>
        <taxon>Hypocreales</taxon>
        <taxon>Clavicipitaceae</taxon>
        <taxon>Ustilaginoidea</taxon>
    </lineage>
</organism>
<gene>
    <name evidence="1" type="ORF">UVI_02024980</name>
</gene>
<accession>A0A1B5KRV4</accession>
<sequence>MPRKAGVAGSLETLENVFRSLALFTDRSLNGWTVHRDGGTVLETVAGTMS</sequence>
<name>A0A1B5KRV4_USTVR</name>
<reference evidence="2" key="1">
    <citation type="journal article" date="2016" name="Genome Announc.">
        <title>Genome sequence of Ustilaginoidea virens IPU010, a rice pathogenic fungus causing false smut.</title>
        <authorList>
            <person name="Kumagai T."/>
            <person name="Ishii T."/>
            <person name="Terai G."/>
            <person name="Umemura M."/>
            <person name="Machida M."/>
            <person name="Asai K."/>
        </authorList>
    </citation>
    <scope>NUCLEOTIDE SEQUENCE [LARGE SCALE GENOMIC DNA]</scope>
    <source>
        <strain evidence="2">IPU010</strain>
    </source>
</reference>
<proteinExistence type="predicted"/>
<evidence type="ECO:0000313" key="2">
    <source>
        <dbReference type="Proteomes" id="UP000054053"/>
    </source>
</evidence>
<evidence type="ECO:0000313" key="1">
    <source>
        <dbReference type="EMBL" id="GAO13140.1"/>
    </source>
</evidence>
<comment type="caution">
    <text evidence="1">The sequence shown here is derived from an EMBL/GenBank/DDBJ whole genome shotgun (WGS) entry which is preliminary data.</text>
</comment>
<protein>
    <submittedName>
        <fullName evidence="1">Uncharacterized protein</fullName>
    </submittedName>
</protein>
<dbReference type="AlphaFoldDB" id="A0A1B5KRV4"/>